<accession>A0A918JHA5</accession>
<organism evidence="1 2">
    <name type="scientific">Alteromonas halophila</name>
    <dbReference type="NCBI Taxonomy" id="516698"/>
    <lineage>
        <taxon>Bacteria</taxon>
        <taxon>Pseudomonadati</taxon>
        <taxon>Pseudomonadota</taxon>
        <taxon>Gammaproteobacteria</taxon>
        <taxon>Alteromonadales</taxon>
        <taxon>Alteromonadaceae</taxon>
        <taxon>Alteromonas/Salinimonas group</taxon>
        <taxon>Alteromonas</taxon>
    </lineage>
</organism>
<reference evidence="1" key="2">
    <citation type="submission" date="2020-09" db="EMBL/GenBank/DDBJ databases">
        <authorList>
            <person name="Sun Q."/>
            <person name="Kim S."/>
        </authorList>
    </citation>
    <scope>NUCLEOTIDE SEQUENCE</scope>
    <source>
        <strain evidence="1">KCTC 22164</strain>
    </source>
</reference>
<dbReference type="AlphaFoldDB" id="A0A918JHA5"/>
<name>A0A918JHA5_9ALTE</name>
<dbReference type="RefSeq" id="WP_189404099.1">
    <property type="nucleotide sequence ID" value="NZ_BMXP01000002.1"/>
</dbReference>
<dbReference type="Proteomes" id="UP000631300">
    <property type="component" value="Unassembled WGS sequence"/>
</dbReference>
<proteinExistence type="predicted"/>
<reference evidence="1" key="1">
    <citation type="journal article" date="2014" name="Int. J. Syst. Evol. Microbiol.">
        <title>Complete genome sequence of Corynebacterium casei LMG S-19264T (=DSM 44701T), isolated from a smear-ripened cheese.</title>
        <authorList>
            <consortium name="US DOE Joint Genome Institute (JGI-PGF)"/>
            <person name="Walter F."/>
            <person name="Albersmeier A."/>
            <person name="Kalinowski J."/>
            <person name="Ruckert C."/>
        </authorList>
    </citation>
    <scope>NUCLEOTIDE SEQUENCE</scope>
    <source>
        <strain evidence="1">KCTC 22164</strain>
    </source>
</reference>
<gene>
    <name evidence="1" type="ORF">GCM10007391_10440</name>
</gene>
<dbReference type="InterPro" id="IPR038396">
    <property type="entry name" value="SpoIIAA-like_sf"/>
</dbReference>
<evidence type="ECO:0000313" key="1">
    <source>
        <dbReference type="EMBL" id="GGW79559.1"/>
    </source>
</evidence>
<dbReference type="Gene3D" id="3.40.50.10600">
    <property type="entry name" value="SpoIIaa-like domains"/>
    <property type="match status" value="1"/>
</dbReference>
<evidence type="ECO:0000313" key="2">
    <source>
        <dbReference type="Proteomes" id="UP000631300"/>
    </source>
</evidence>
<keyword evidence="2" id="KW-1185">Reference proteome</keyword>
<protein>
    <submittedName>
        <fullName evidence="1">STAS/SEC14 domain-containing protein</fullName>
    </submittedName>
</protein>
<dbReference type="Pfam" id="PF11964">
    <property type="entry name" value="SpoIIAA-like"/>
    <property type="match status" value="1"/>
</dbReference>
<sequence>MQRHGLTIGIERTDEQFFLTMKATGKLTHEDYAAITPLIDGALAEVKGPKVRIFIDATEFEGWEPRAAWDDFKLGLKHGREFEKVAIYGTRYWQELVARIGNWFISGEARYFEDIKTAMSWLND</sequence>
<comment type="caution">
    <text evidence="1">The sequence shown here is derived from an EMBL/GenBank/DDBJ whole genome shotgun (WGS) entry which is preliminary data.</text>
</comment>
<dbReference type="SUPFAM" id="SSF52091">
    <property type="entry name" value="SpoIIaa-like"/>
    <property type="match status" value="1"/>
</dbReference>
<dbReference type="EMBL" id="BMXP01000002">
    <property type="protein sequence ID" value="GGW79559.1"/>
    <property type="molecule type" value="Genomic_DNA"/>
</dbReference>
<dbReference type="InterPro" id="IPR036513">
    <property type="entry name" value="STAS_dom_sf"/>
</dbReference>
<dbReference type="InterPro" id="IPR021866">
    <property type="entry name" value="SpoIIAA-like"/>
</dbReference>